<protein>
    <submittedName>
        <fullName evidence="6">TlpA family protein disulfide reductase</fullName>
    </submittedName>
</protein>
<dbReference type="Proteomes" id="UP000515292">
    <property type="component" value="Chromosome"/>
</dbReference>
<dbReference type="InterPro" id="IPR013740">
    <property type="entry name" value="Redoxin"/>
</dbReference>
<evidence type="ECO:0000259" key="5">
    <source>
        <dbReference type="PROSITE" id="PS51352"/>
    </source>
</evidence>
<dbReference type="InterPro" id="IPR050553">
    <property type="entry name" value="Thioredoxin_ResA/DsbE_sf"/>
</dbReference>
<dbReference type="RefSeq" id="WP_182294861.1">
    <property type="nucleotide sequence ID" value="NZ_CP059851.1"/>
</dbReference>
<keyword evidence="2" id="KW-0201">Cytochrome c-type biogenesis</keyword>
<dbReference type="AlphaFoldDB" id="A0A7G5IF74"/>
<evidence type="ECO:0000313" key="6">
    <source>
        <dbReference type="EMBL" id="QMW22016.1"/>
    </source>
</evidence>
<evidence type="ECO:0000256" key="3">
    <source>
        <dbReference type="ARBA" id="ARBA00023284"/>
    </source>
</evidence>
<feature type="chain" id="PRO_5028834883" evidence="4">
    <location>
        <begin position="23"/>
        <end position="168"/>
    </location>
</feature>
<dbReference type="GO" id="GO:0030313">
    <property type="term" value="C:cell envelope"/>
    <property type="evidence" value="ECO:0007669"/>
    <property type="project" value="UniProtKB-SubCell"/>
</dbReference>
<organism evidence="6 7">
    <name type="scientific">Sandaracinobacteroides saxicola</name>
    <dbReference type="NCBI Taxonomy" id="2759707"/>
    <lineage>
        <taxon>Bacteria</taxon>
        <taxon>Pseudomonadati</taxon>
        <taxon>Pseudomonadota</taxon>
        <taxon>Alphaproteobacteria</taxon>
        <taxon>Sphingomonadales</taxon>
        <taxon>Sphingosinicellaceae</taxon>
        <taxon>Sandaracinobacteroides</taxon>
    </lineage>
</organism>
<dbReference type="GO" id="GO:0017004">
    <property type="term" value="P:cytochrome complex assembly"/>
    <property type="evidence" value="ECO:0007669"/>
    <property type="project" value="UniProtKB-KW"/>
</dbReference>
<dbReference type="Gene3D" id="3.40.30.10">
    <property type="entry name" value="Glutaredoxin"/>
    <property type="match status" value="1"/>
</dbReference>
<evidence type="ECO:0000313" key="7">
    <source>
        <dbReference type="Proteomes" id="UP000515292"/>
    </source>
</evidence>
<feature type="domain" description="Thioredoxin" evidence="5">
    <location>
        <begin position="25"/>
        <end position="161"/>
    </location>
</feature>
<dbReference type="CDD" id="cd02966">
    <property type="entry name" value="TlpA_like_family"/>
    <property type="match status" value="1"/>
</dbReference>
<dbReference type="SUPFAM" id="SSF52833">
    <property type="entry name" value="Thioredoxin-like"/>
    <property type="match status" value="1"/>
</dbReference>
<evidence type="ECO:0000256" key="1">
    <source>
        <dbReference type="ARBA" id="ARBA00004196"/>
    </source>
</evidence>
<dbReference type="InterPro" id="IPR013766">
    <property type="entry name" value="Thioredoxin_domain"/>
</dbReference>
<comment type="subcellular location">
    <subcellularLocation>
        <location evidence="1">Cell envelope</location>
    </subcellularLocation>
</comment>
<dbReference type="PROSITE" id="PS51352">
    <property type="entry name" value="THIOREDOXIN_2"/>
    <property type="match status" value="1"/>
</dbReference>
<dbReference type="KEGG" id="sand:H3309_11615"/>
<keyword evidence="7" id="KW-1185">Reference proteome</keyword>
<proteinExistence type="predicted"/>
<dbReference type="InterPro" id="IPR017937">
    <property type="entry name" value="Thioredoxin_CS"/>
</dbReference>
<dbReference type="PROSITE" id="PS00194">
    <property type="entry name" value="THIOREDOXIN_1"/>
    <property type="match status" value="1"/>
</dbReference>
<sequence>MVSPRRAALVLAAAFCANIACANPPTVGEPAPPYELTALDGTRLDSAGLKGQVVLINIWATWCAPCRKEMPLLDAYARAQGKHGFRVIAVTTEDSLPPYRLKAVADALPGITFARRFRGPYGSVRAVPTSYLIDRAGTVRYAKAASLELDDLNELIVSLLAEPAPAVP</sequence>
<dbReference type="InterPro" id="IPR036249">
    <property type="entry name" value="Thioredoxin-like_sf"/>
</dbReference>
<dbReference type="PANTHER" id="PTHR42852:SF17">
    <property type="entry name" value="THIOREDOXIN-LIKE PROTEIN HI_1115"/>
    <property type="match status" value="1"/>
</dbReference>
<reference evidence="6 7" key="1">
    <citation type="submission" date="2020-07" db="EMBL/GenBank/DDBJ databases">
        <title>Complete genome sequence for Sandaracinobacter sp. M6.</title>
        <authorList>
            <person name="Tang Y."/>
            <person name="Liu Q."/>
            <person name="Guo Z."/>
            <person name="Lei P."/>
            <person name="Huang B."/>
        </authorList>
    </citation>
    <scope>NUCLEOTIDE SEQUENCE [LARGE SCALE GENOMIC DNA]</scope>
    <source>
        <strain evidence="6 7">M6</strain>
    </source>
</reference>
<name>A0A7G5IF74_9SPHN</name>
<accession>A0A7G5IF74</accession>
<evidence type="ECO:0000256" key="4">
    <source>
        <dbReference type="SAM" id="SignalP"/>
    </source>
</evidence>
<feature type="signal peptide" evidence="4">
    <location>
        <begin position="1"/>
        <end position="22"/>
    </location>
</feature>
<dbReference type="Pfam" id="PF08534">
    <property type="entry name" value="Redoxin"/>
    <property type="match status" value="1"/>
</dbReference>
<dbReference type="PANTHER" id="PTHR42852">
    <property type="entry name" value="THIOL:DISULFIDE INTERCHANGE PROTEIN DSBE"/>
    <property type="match status" value="1"/>
</dbReference>
<evidence type="ECO:0000256" key="2">
    <source>
        <dbReference type="ARBA" id="ARBA00022748"/>
    </source>
</evidence>
<keyword evidence="4" id="KW-0732">Signal</keyword>
<keyword evidence="3" id="KW-0676">Redox-active center</keyword>
<dbReference type="EMBL" id="CP059851">
    <property type="protein sequence ID" value="QMW22016.1"/>
    <property type="molecule type" value="Genomic_DNA"/>
</dbReference>
<gene>
    <name evidence="6" type="ORF">H3309_11615</name>
</gene>
<dbReference type="GO" id="GO:0015036">
    <property type="term" value="F:disulfide oxidoreductase activity"/>
    <property type="evidence" value="ECO:0007669"/>
    <property type="project" value="UniProtKB-ARBA"/>
</dbReference>